<feature type="signal peptide" evidence="1">
    <location>
        <begin position="1"/>
        <end position="19"/>
    </location>
</feature>
<dbReference type="Proteomes" id="UP001169862">
    <property type="component" value="Unassembled WGS sequence"/>
</dbReference>
<evidence type="ECO:0000256" key="1">
    <source>
        <dbReference type="SAM" id="SignalP"/>
    </source>
</evidence>
<keyword evidence="1" id="KW-0732">Signal</keyword>
<evidence type="ECO:0000313" key="2">
    <source>
        <dbReference type="EMBL" id="MDO6455172.1"/>
    </source>
</evidence>
<dbReference type="Gene3D" id="3.40.50.2300">
    <property type="match status" value="2"/>
</dbReference>
<sequence length="375" mass="41854">MSFYKYLLLLVLVSGVSFSDENDFFESEKEVKSSWNVAYFEGGPYTDYNKVLLSTIKGLVELGLLENKNIPDFSESKSKDIWYWLSDNLSNNHIVFLKENFYSAGWDEQRREALTEKLIKKSNSGKIDLIFAMGTWAGQSLANDSHDTPTLVMSASSPVSSGIIKSVDESGYAHLHATVDPNKHFRQLKLFHEITGFKKLGVAYENTVEGRSYAALDVIEGLAKSINFEIIPCFTLSDIKDQEKANESVIDCYRELSKVSDAIYITEQGGVNDVTIKEIVKIVNSKKIPSFSQSGSDEVAHGILLSLSQNGFKYVGEFHSKVIKDVLHGKVPGDIKQIFDEPLRIAINLKSAEKIGFNPPLIILGLADEIFNVIE</sequence>
<dbReference type="InterPro" id="IPR007487">
    <property type="entry name" value="ABC_transpt-TYRBP-like"/>
</dbReference>
<comment type="caution">
    <text evidence="2">The sequence shown here is derived from an EMBL/GenBank/DDBJ whole genome shotgun (WGS) entry which is preliminary data.</text>
</comment>
<dbReference type="RefSeq" id="WP_215152148.1">
    <property type="nucleotide sequence ID" value="NZ_JAHHDZ010000014.1"/>
</dbReference>
<reference evidence="2" key="1">
    <citation type="submission" date="2023-07" db="EMBL/GenBank/DDBJ databases">
        <title>Genome content predicts the carbon catabolic preferences of heterotrophic bacteria.</title>
        <authorList>
            <person name="Gralka M."/>
        </authorList>
    </citation>
    <scope>NUCLEOTIDE SEQUENCE</scope>
    <source>
        <strain evidence="2">I2M16</strain>
    </source>
</reference>
<dbReference type="PANTHER" id="PTHR35271:SF1">
    <property type="entry name" value="ABC TRANSPORTER, SUBSTRATE-BINDING LIPOPROTEIN"/>
    <property type="match status" value="1"/>
</dbReference>
<evidence type="ECO:0000313" key="3">
    <source>
        <dbReference type="Proteomes" id="UP001169862"/>
    </source>
</evidence>
<dbReference type="Pfam" id="PF04392">
    <property type="entry name" value="ABC_sub_bind"/>
    <property type="match status" value="1"/>
</dbReference>
<dbReference type="EMBL" id="JAUOPG010000013">
    <property type="protein sequence ID" value="MDO6455172.1"/>
    <property type="molecule type" value="Genomic_DNA"/>
</dbReference>
<name>A0AAW7XN93_9GAMM</name>
<organism evidence="2 3">
    <name type="scientific">Neptunomonas phycophila</name>
    <dbReference type="NCBI Taxonomy" id="1572645"/>
    <lineage>
        <taxon>Bacteria</taxon>
        <taxon>Pseudomonadati</taxon>
        <taxon>Pseudomonadota</taxon>
        <taxon>Gammaproteobacteria</taxon>
        <taxon>Oceanospirillales</taxon>
        <taxon>Oceanospirillaceae</taxon>
        <taxon>Neptunomonas</taxon>
    </lineage>
</organism>
<dbReference type="AlphaFoldDB" id="A0AAW7XN93"/>
<feature type="chain" id="PRO_5043992638" evidence="1">
    <location>
        <begin position="20"/>
        <end position="375"/>
    </location>
</feature>
<dbReference type="PANTHER" id="PTHR35271">
    <property type="entry name" value="ABC TRANSPORTER, SUBSTRATE-BINDING LIPOPROTEIN-RELATED"/>
    <property type="match status" value="1"/>
</dbReference>
<protein>
    <submittedName>
        <fullName evidence="2">ABC transporter substrate binding protein</fullName>
    </submittedName>
</protein>
<proteinExistence type="predicted"/>
<accession>A0AAW7XN93</accession>
<gene>
    <name evidence="2" type="ORF">Q4490_16540</name>
</gene>